<accession>A0AAE3ALL1</accession>
<name>A0AAE3ALL1_9FIRM</name>
<sequence length="401" mass="44445">MGNIMEEAFTAYTGSEKVFTLNGKELVIPARFDAFITYRTKFMKLAKACADKAAEEYKEKIHDLDTFRALFQDIYLENLKIVSSKAVDILVSEGIYQFSIDTFSAKNIETFHTALNDLRTTNESVKLTEQNNAKVTQNLKNGIGSLFSNRGSFARGLVQGAVESTLEGSEITAPQKAELYQRIRTHLLLHNVFQDYWNAVITLVGILRENGKDIWLADSGKIDDINAVLESVHNPNFPQEKVADVLFDCILKKPNAAAIYKTIEEKFGLTDEVQKIFDYFIYPDFTKIVYTESDFPGMVPANSNMAQGQNASEEPKKKKGLFSFMDKESGESVKKGLKIGAGLLATSVLLAASKGGSTNNNSNNNDGKKDYYLSSGCKRARLGARDGCVGCTLAPYCSHCR</sequence>
<protein>
    <submittedName>
        <fullName evidence="1">Uncharacterized protein</fullName>
    </submittedName>
</protein>
<evidence type="ECO:0000313" key="1">
    <source>
        <dbReference type="EMBL" id="MCC2136258.1"/>
    </source>
</evidence>
<organism evidence="1 2">
    <name type="scientific">Hominenteromicrobium mulieris</name>
    <dbReference type="NCBI Taxonomy" id="2885357"/>
    <lineage>
        <taxon>Bacteria</taxon>
        <taxon>Bacillati</taxon>
        <taxon>Bacillota</taxon>
        <taxon>Clostridia</taxon>
        <taxon>Eubacteriales</taxon>
        <taxon>Oscillospiraceae</taxon>
        <taxon>Hominenteromicrobium</taxon>
    </lineage>
</organism>
<proteinExistence type="predicted"/>
<dbReference type="RefSeq" id="WP_308448786.1">
    <property type="nucleotide sequence ID" value="NZ_JAJEQC010000003.1"/>
</dbReference>
<dbReference type="AlphaFoldDB" id="A0AAE3ALL1"/>
<evidence type="ECO:0000313" key="2">
    <source>
        <dbReference type="Proteomes" id="UP001199424"/>
    </source>
</evidence>
<gene>
    <name evidence="1" type="ORF">LKD31_04405</name>
</gene>
<dbReference type="Proteomes" id="UP001199424">
    <property type="component" value="Unassembled WGS sequence"/>
</dbReference>
<comment type="caution">
    <text evidence="1">The sequence shown here is derived from an EMBL/GenBank/DDBJ whole genome shotgun (WGS) entry which is preliminary data.</text>
</comment>
<reference evidence="1" key="1">
    <citation type="submission" date="2021-10" db="EMBL/GenBank/DDBJ databases">
        <title>Anaerobic single-cell dispensing facilitates the cultivation of human gut bacteria.</title>
        <authorList>
            <person name="Afrizal A."/>
        </authorList>
    </citation>
    <scope>NUCLEOTIDE SEQUENCE</scope>
    <source>
        <strain evidence="1">CLA-AA-H250</strain>
    </source>
</reference>
<dbReference type="EMBL" id="JAJEQC010000003">
    <property type="protein sequence ID" value="MCC2136258.1"/>
    <property type="molecule type" value="Genomic_DNA"/>
</dbReference>
<keyword evidence="2" id="KW-1185">Reference proteome</keyword>